<sequence>MEKSMRSQTINHTLTTGFFGGVFWSMIWILVYVFNFTIVSPKSFLLRSWIKAEWTETFLGDVITILMSGFISIGVALLYYLFLKKIQSILAGIFYGIVLWAIAFYILKPMFPQNPSINELPFNTIVTTLSLFIIYGIFIGYSISYDYEQAQAKYSN</sequence>
<protein>
    <recommendedName>
        <fullName evidence="4">Membrane protein YqhR</fullName>
    </recommendedName>
</protein>
<dbReference type="InterPro" id="IPR024563">
    <property type="entry name" value="YqhR"/>
</dbReference>
<feature type="transmembrane region" description="Helical" evidence="1">
    <location>
        <begin position="89"/>
        <end position="108"/>
    </location>
</feature>
<dbReference type="OrthoDB" id="2691442at2"/>
<evidence type="ECO:0000256" key="1">
    <source>
        <dbReference type="SAM" id="Phobius"/>
    </source>
</evidence>
<keyword evidence="1" id="KW-1133">Transmembrane helix</keyword>
<dbReference type="EMBL" id="BJXW01000012">
    <property type="protein sequence ID" value="GEN31124.1"/>
    <property type="molecule type" value="Genomic_DNA"/>
</dbReference>
<dbReference type="RefSeq" id="WP_146937032.1">
    <property type="nucleotide sequence ID" value="NZ_BJXW01000012.1"/>
</dbReference>
<comment type="caution">
    <text evidence="2">The sequence shown here is derived from an EMBL/GenBank/DDBJ whole genome shotgun (WGS) entry which is preliminary data.</text>
</comment>
<reference evidence="2 3" key="1">
    <citation type="submission" date="2019-07" db="EMBL/GenBank/DDBJ databases">
        <title>Whole genome shotgun sequence of Cerasibacillus quisquiliarum NBRC 102429.</title>
        <authorList>
            <person name="Hosoyama A."/>
            <person name="Uohara A."/>
            <person name="Ohji S."/>
            <person name="Ichikawa N."/>
        </authorList>
    </citation>
    <scope>NUCLEOTIDE SEQUENCE [LARGE SCALE GENOMIC DNA]</scope>
    <source>
        <strain evidence="2 3">NBRC 102429</strain>
    </source>
</reference>
<organism evidence="2 3">
    <name type="scientific">Cerasibacillus quisquiliarum</name>
    <dbReference type="NCBI Taxonomy" id="227865"/>
    <lineage>
        <taxon>Bacteria</taxon>
        <taxon>Bacillati</taxon>
        <taxon>Bacillota</taxon>
        <taxon>Bacilli</taxon>
        <taxon>Bacillales</taxon>
        <taxon>Bacillaceae</taxon>
        <taxon>Cerasibacillus</taxon>
    </lineage>
</organism>
<keyword evidence="1" id="KW-0812">Transmembrane</keyword>
<feature type="transmembrane region" description="Helical" evidence="1">
    <location>
        <begin position="12"/>
        <end position="38"/>
    </location>
</feature>
<feature type="transmembrane region" description="Helical" evidence="1">
    <location>
        <begin position="120"/>
        <end position="143"/>
    </location>
</feature>
<name>A0A511UWZ1_9BACI</name>
<evidence type="ECO:0000313" key="2">
    <source>
        <dbReference type="EMBL" id="GEN31124.1"/>
    </source>
</evidence>
<dbReference type="Pfam" id="PF11085">
    <property type="entry name" value="YqhR"/>
    <property type="match status" value="1"/>
</dbReference>
<feature type="transmembrane region" description="Helical" evidence="1">
    <location>
        <begin position="58"/>
        <end position="82"/>
    </location>
</feature>
<dbReference type="AlphaFoldDB" id="A0A511UWZ1"/>
<evidence type="ECO:0000313" key="3">
    <source>
        <dbReference type="Proteomes" id="UP000321491"/>
    </source>
</evidence>
<accession>A0A511UWZ1</accession>
<gene>
    <name evidence="2" type="primary">yqhR</name>
    <name evidence="2" type="ORF">CQU01_13620</name>
</gene>
<dbReference type="Proteomes" id="UP000321491">
    <property type="component" value="Unassembled WGS sequence"/>
</dbReference>
<keyword evidence="1" id="KW-0472">Membrane</keyword>
<keyword evidence="3" id="KW-1185">Reference proteome</keyword>
<evidence type="ECO:0008006" key="4">
    <source>
        <dbReference type="Google" id="ProtNLM"/>
    </source>
</evidence>
<proteinExistence type="predicted"/>